<dbReference type="InterPro" id="IPR036188">
    <property type="entry name" value="FAD/NAD-bd_sf"/>
</dbReference>
<evidence type="ECO:0000313" key="2">
    <source>
        <dbReference type="EMBL" id="KAK0707080.1"/>
    </source>
</evidence>
<proteinExistence type="predicted"/>
<dbReference type="RefSeq" id="XP_060292174.1">
    <property type="nucleotide sequence ID" value="XM_060444359.1"/>
</dbReference>
<sequence>MRASVSLITLWALWAASASASASAAGDVCGNTCNLCRFGDEVIHRDVVVVGGGASGTYSAIRLQDLGASVVLVERDGRLGGAQNTFIDPASGVAVDYGVQGFANTSVTVNFFKRYGIPIEPFVFGGDNTTYVDFDTGAVAANYTPNFNFSAYAAFLERWPDAAPSGFSWIPYPVPEDLLLPFGDFIEKYDLQEQAWVIWWIANGVANPPLLEQTTLNVMKYFDSVFINAVAYSGPGSAGVPDMTTSNHDNGALYAAAHAELGDDNVLLESTVVSAQRSAEGVELAVATPDGAVKHVRAARLVLCMPLTPGNMEPFGLDAAERRVFSRFTHSAFYAGVVNTTGLVAGQKYRNIKLGARYNIPPNGMYEILPTAVPGMFMYWFAYQAEQTQAAVEADAAAVVARLENGTGVAVNFPAFSSHSPFKLQVGAVDIANGFYKDFLALQGQKSTWFAGSAILTHNSGELWNFTHYLMPDVVAGLWDD</sequence>
<dbReference type="Gene3D" id="3.30.70.1990">
    <property type="match status" value="1"/>
</dbReference>
<dbReference type="EMBL" id="JAUIRO010000007">
    <property type="protein sequence ID" value="KAK0707080.1"/>
    <property type="molecule type" value="Genomic_DNA"/>
</dbReference>
<keyword evidence="3" id="KW-1185">Reference proteome</keyword>
<dbReference type="Gene3D" id="3.50.50.60">
    <property type="entry name" value="FAD/NAD(P)-binding domain"/>
    <property type="match status" value="1"/>
</dbReference>
<accession>A0AA40A0L8</accession>
<protein>
    <recommendedName>
        <fullName evidence="4">Beta-cyclopiazonate dehydrogenase</fullName>
    </recommendedName>
</protein>
<dbReference type="GeneID" id="85327629"/>
<dbReference type="Pfam" id="PF13450">
    <property type="entry name" value="NAD_binding_8"/>
    <property type="match status" value="1"/>
</dbReference>
<evidence type="ECO:0008006" key="4">
    <source>
        <dbReference type="Google" id="ProtNLM"/>
    </source>
</evidence>
<dbReference type="PRINTS" id="PR00411">
    <property type="entry name" value="PNDRDTASEI"/>
</dbReference>
<evidence type="ECO:0000313" key="3">
    <source>
        <dbReference type="Proteomes" id="UP001172101"/>
    </source>
</evidence>
<dbReference type="Gene3D" id="1.10.405.20">
    <property type="match status" value="1"/>
</dbReference>
<organism evidence="2 3">
    <name type="scientific">Lasiosphaeria miniovina</name>
    <dbReference type="NCBI Taxonomy" id="1954250"/>
    <lineage>
        <taxon>Eukaryota</taxon>
        <taxon>Fungi</taxon>
        <taxon>Dikarya</taxon>
        <taxon>Ascomycota</taxon>
        <taxon>Pezizomycotina</taxon>
        <taxon>Sordariomycetes</taxon>
        <taxon>Sordariomycetidae</taxon>
        <taxon>Sordariales</taxon>
        <taxon>Lasiosphaeriaceae</taxon>
        <taxon>Lasiosphaeria</taxon>
    </lineage>
</organism>
<feature type="chain" id="PRO_5041212972" description="Beta-cyclopiazonate dehydrogenase" evidence="1">
    <location>
        <begin position="25"/>
        <end position="481"/>
    </location>
</feature>
<dbReference type="AlphaFoldDB" id="A0AA40A0L8"/>
<keyword evidence="1" id="KW-0732">Signal</keyword>
<name>A0AA40A0L8_9PEZI</name>
<gene>
    <name evidence="2" type="ORF">B0T26DRAFT_744098</name>
</gene>
<comment type="caution">
    <text evidence="2">The sequence shown here is derived from an EMBL/GenBank/DDBJ whole genome shotgun (WGS) entry which is preliminary data.</text>
</comment>
<dbReference type="SUPFAM" id="SSF51905">
    <property type="entry name" value="FAD/NAD(P)-binding domain"/>
    <property type="match status" value="1"/>
</dbReference>
<dbReference type="Proteomes" id="UP001172101">
    <property type="component" value="Unassembled WGS sequence"/>
</dbReference>
<reference evidence="2" key="1">
    <citation type="submission" date="2023-06" db="EMBL/GenBank/DDBJ databases">
        <title>Genome-scale phylogeny and comparative genomics of the fungal order Sordariales.</title>
        <authorList>
            <consortium name="Lawrence Berkeley National Laboratory"/>
            <person name="Hensen N."/>
            <person name="Bonometti L."/>
            <person name="Westerberg I."/>
            <person name="Brannstrom I.O."/>
            <person name="Guillou S."/>
            <person name="Cros-Aarteil S."/>
            <person name="Calhoun S."/>
            <person name="Haridas S."/>
            <person name="Kuo A."/>
            <person name="Mondo S."/>
            <person name="Pangilinan J."/>
            <person name="Riley R."/>
            <person name="LaButti K."/>
            <person name="Andreopoulos B."/>
            <person name="Lipzen A."/>
            <person name="Chen C."/>
            <person name="Yanf M."/>
            <person name="Daum C."/>
            <person name="Ng V."/>
            <person name="Clum A."/>
            <person name="Steindorff A."/>
            <person name="Ohm R."/>
            <person name="Martin F."/>
            <person name="Silar P."/>
            <person name="Natvig D."/>
            <person name="Lalanne C."/>
            <person name="Gautier V."/>
            <person name="Ament-velasquez S.L."/>
            <person name="Kruys A."/>
            <person name="Hutchinson M.I."/>
            <person name="Powell A.J."/>
            <person name="Barry K."/>
            <person name="Miller A.N."/>
            <person name="Grigoriev I.V."/>
            <person name="Debuchy R."/>
            <person name="Gladieux P."/>
            <person name="Thoren M.H."/>
            <person name="Johannesson H."/>
        </authorList>
    </citation>
    <scope>NUCLEOTIDE SEQUENCE</scope>
    <source>
        <strain evidence="2">SMH2392-1A</strain>
    </source>
</reference>
<evidence type="ECO:0000256" key="1">
    <source>
        <dbReference type="SAM" id="SignalP"/>
    </source>
</evidence>
<feature type="signal peptide" evidence="1">
    <location>
        <begin position="1"/>
        <end position="24"/>
    </location>
</feature>